<evidence type="ECO:0000256" key="4">
    <source>
        <dbReference type="ARBA" id="ARBA00022917"/>
    </source>
</evidence>
<proteinExistence type="inferred from homology"/>
<dbReference type="GO" id="GO:0004067">
    <property type="term" value="F:asparaginase activity"/>
    <property type="evidence" value="ECO:0007669"/>
    <property type="project" value="UniProtKB-UniRule"/>
</dbReference>
<dbReference type="NCBIfam" id="TIGR00519">
    <property type="entry name" value="asnASE_I"/>
    <property type="match status" value="1"/>
</dbReference>
<dbReference type="InterPro" id="IPR027473">
    <property type="entry name" value="L-asparaginase_C"/>
</dbReference>
<dbReference type="Pfam" id="PF17763">
    <property type="entry name" value="Asparaginase_C"/>
    <property type="match status" value="1"/>
</dbReference>
<dbReference type="Gene3D" id="3.40.50.40">
    <property type="match status" value="1"/>
</dbReference>
<name>A0AAT9GU14_9CREN</name>
<comment type="catalytic activity">
    <reaction evidence="5 7">
        <text>L-glutamyl-tRNA(Gln) + L-glutamine + ATP + H2O = L-glutaminyl-tRNA(Gln) + L-glutamate + ADP + phosphate + H(+)</text>
        <dbReference type="Rhea" id="RHEA:17521"/>
        <dbReference type="Rhea" id="RHEA-COMP:9681"/>
        <dbReference type="Rhea" id="RHEA-COMP:9684"/>
        <dbReference type="ChEBI" id="CHEBI:15377"/>
        <dbReference type="ChEBI" id="CHEBI:15378"/>
        <dbReference type="ChEBI" id="CHEBI:29985"/>
        <dbReference type="ChEBI" id="CHEBI:30616"/>
        <dbReference type="ChEBI" id="CHEBI:43474"/>
        <dbReference type="ChEBI" id="CHEBI:58359"/>
        <dbReference type="ChEBI" id="CHEBI:78520"/>
        <dbReference type="ChEBI" id="CHEBI:78521"/>
        <dbReference type="ChEBI" id="CHEBI:456216"/>
    </reaction>
</comment>
<dbReference type="InterPro" id="IPR037222">
    <property type="entry name" value="GatD_N_sf"/>
</dbReference>
<dbReference type="RefSeq" id="WP_369609843.1">
    <property type="nucleotide sequence ID" value="NZ_AP031322.1"/>
</dbReference>
<dbReference type="NCBIfam" id="NF003217">
    <property type="entry name" value="PRK04183.1"/>
    <property type="match status" value="1"/>
</dbReference>
<dbReference type="SMART" id="SM00870">
    <property type="entry name" value="Asparaginase"/>
    <property type="match status" value="1"/>
</dbReference>
<dbReference type="InterPro" id="IPR027475">
    <property type="entry name" value="Asparaginase/glutaminase_AS2"/>
</dbReference>
<dbReference type="CDD" id="cd08962">
    <property type="entry name" value="GatD"/>
    <property type="match status" value="1"/>
</dbReference>
<evidence type="ECO:0000259" key="10">
    <source>
        <dbReference type="Pfam" id="PF18195"/>
    </source>
</evidence>
<dbReference type="PANTHER" id="PTHR11707">
    <property type="entry name" value="L-ASPARAGINASE"/>
    <property type="match status" value="1"/>
</dbReference>
<feature type="domain" description="L-asparaginase N-terminal" evidence="8">
    <location>
        <begin position="93"/>
        <end position="286"/>
    </location>
</feature>
<dbReference type="GO" id="GO:0006520">
    <property type="term" value="P:amino acid metabolic process"/>
    <property type="evidence" value="ECO:0007669"/>
    <property type="project" value="InterPro"/>
</dbReference>
<evidence type="ECO:0000256" key="3">
    <source>
        <dbReference type="ARBA" id="ARBA00022840"/>
    </source>
</evidence>
<evidence type="ECO:0000259" key="8">
    <source>
        <dbReference type="Pfam" id="PF00710"/>
    </source>
</evidence>
<keyword evidence="2 5" id="KW-0547">Nucleotide-binding</keyword>
<feature type="active site" evidence="5">
    <location>
        <position position="101"/>
    </location>
</feature>
<dbReference type="Gene3D" id="2.30.30.520">
    <property type="match status" value="1"/>
</dbReference>
<dbReference type="GeneID" id="92355217"/>
<dbReference type="PROSITE" id="PS51732">
    <property type="entry name" value="ASN_GLN_ASE_3"/>
    <property type="match status" value="1"/>
</dbReference>
<evidence type="ECO:0000259" key="9">
    <source>
        <dbReference type="Pfam" id="PF17763"/>
    </source>
</evidence>
<dbReference type="InterPro" id="IPR027474">
    <property type="entry name" value="L-asparaginase_N"/>
</dbReference>
<dbReference type="HAMAP" id="MF_00586">
    <property type="entry name" value="GatD"/>
    <property type="match status" value="1"/>
</dbReference>
<dbReference type="SUPFAM" id="SSF53774">
    <property type="entry name" value="Glutaminase/Asparaginase"/>
    <property type="match status" value="1"/>
</dbReference>
<gene>
    <name evidence="5 11" type="primary">gatD</name>
    <name evidence="11" type="ORF">SJAV_22640</name>
</gene>
<dbReference type="GO" id="GO:0005524">
    <property type="term" value="F:ATP binding"/>
    <property type="evidence" value="ECO:0007669"/>
    <property type="project" value="UniProtKB-KW"/>
</dbReference>
<feature type="domain" description="GatD N-terminal" evidence="10">
    <location>
        <begin position="19"/>
        <end position="67"/>
    </location>
</feature>
<keyword evidence="3 5" id="KW-0067">ATP-binding</keyword>
<keyword evidence="1 5" id="KW-0436">Ligase</keyword>
<dbReference type="NCBIfam" id="TIGR02153">
    <property type="entry name" value="gatD_arch"/>
    <property type="match status" value="1"/>
</dbReference>
<dbReference type="SUPFAM" id="SSF141300">
    <property type="entry name" value="GatD N-terminal domain-like"/>
    <property type="match status" value="1"/>
</dbReference>
<feature type="domain" description="Asparaginase/glutaminase C-terminal" evidence="9">
    <location>
        <begin position="306"/>
        <end position="419"/>
    </location>
</feature>
<feature type="active site" evidence="5">
    <location>
        <position position="256"/>
    </location>
</feature>
<dbReference type="PRINTS" id="PR00139">
    <property type="entry name" value="ASNGLNASE"/>
</dbReference>
<dbReference type="GO" id="GO:0006412">
    <property type="term" value="P:translation"/>
    <property type="evidence" value="ECO:0007669"/>
    <property type="project" value="UniProtKB-UniRule"/>
</dbReference>
<evidence type="ECO:0000256" key="1">
    <source>
        <dbReference type="ARBA" id="ARBA00022598"/>
    </source>
</evidence>
<dbReference type="InterPro" id="IPR006034">
    <property type="entry name" value="Asparaginase/glutaminase-like"/>
</dbReference>
<dbReference type="Pfam" id="PF00710">
    <property type="entry name" value="Asparaginase"/>
    <property type="match status" value="1"/>
</dbReference>
<dbReference type="PIRSF" id="PIRSF500175">
    <property type="entry name" value="Glu_ADT_D"/>
    <property type="match status" value="1"/>
</dbReference>
<dbReference type="Pfam" id="PF18195">
    <property type="entry name" value="GatD_N"/>
    <property type="match status" value="1"/>
</dbReference>
<dbReference type="GO" id="GO:0006450">
    <property type="term" value="P:regulation of translational fidelity"/>
    <property type="evidence" value="ECO:0007669"/>
    <property type="project" value="InterPro"/>
</dbReference>
<reference evidence="11" key="1">
    <citation type="submission" date="2024-03" db="EMBL/GenBank/DDBJ databases">
        <title>Complete genome sequence of Sulfurisphaera javensis strain KD-1.</title>
        <authorList>
            <person name="Sakai H."/>
            <person name="Nur N."/>
            <person name="Suwanto A."/>
            <person name="Kurosawa N."/>
        </authorList>
    </citation>
    <scope>NUCLEOTIDE SEQUENCE</scope>
    <source>
        <strain evidence="11">KD-1</strain>
    </source>
</reference>
<sequence>MLEGYKGKALEFLSFHNADLGDIIEIQKDNITIKGVLMPSYSKDDDIIVIKLDNGYNVGISLKGINNFRIIEKKTVPPTTKAEEKKKEEKSEVKIISTGGTIVSKIEYETGAVRPALTTEEIINFMPEIKEIAKIDAEVLFSILSENMKPEYWIKIAESAKKALDNGNLGVVIAHGTDTMAYTASALAFSFKSLTGPIVLVGSQRSSDRPSSDSPINLYSAILVAKNAPFAEVTVNMHGESSDTYTLVHRGVKVRKMHTSRRDSFQSINDIPIAKVYWKDKEIKLLRDDYFTRREKNELDAKFDTRVFLLKYYPGMRADIIDYLIASGIRGIIIEGTGLGHTSTELLEAFRKASKDGIFIGMTSQCLFGRVNMNVYTTGRQLQEVGVTPLEDMLPETAIVKLMWVLAHESDLDNIRKLMLTNLAGEMNYRHIPEYFPRWYHDRIRLQ</sequence>
<evidence type="ECO:0000256" key="5">
    <source>
        <dbReference type="HAMAP-Rule" id="MF_00586"/>
    </source>
</evidence>
<dbReference type="PROSITE" id="PS00917">
    <property type="entry name" value="ASN_GLN_ASE_2"/>
    <property type="match status" value="1"/>
</dbReference>
<comment type="function">
    <text evidence="5 7">Allows the formation of correctly charged Gln-tRNA(Gln) through the transamidation of misacylated Glu-tRNA(Gln) in organisms which lack glutaminyl-tRNA synthetase. The reaction takes place in the presence of glutamine and ATP through an activated gamma-phospho-Glu-tRNA(Gln). The GatDE system is specific for glutamate and does not act on aspartate.</text>
</comment>
<dbReference type="Gene3D" id="3.40.50.1170">
    <property type="entry name" value="L-asparaginase, N-terminal domain"/>
    <property type="match status" value="1"/>
</dbReference>
<comment type="subunit">
    <text evidence="5 7">Heterodimer of GatD and GatE.</text>
</comment>
<dbReference type="InterPro" id="IPR006033">
    <property type="entry name" value="AsnA_fam"/>
</dbReference>
<evidence type="ECO:0000256" key="2">
    <source>
        <dbReference type="ARBA" id="ARBA00022741"/>
    </source>
</evidence>
<dbReference type="GO" id="GO:0050567">
    <property type="term" value="F:glutaminyl-tRNA synthase (glutamine-hydrolyzing) activity"/>
    <property type="evidence" value="ECO:0007669"/>
    <property type="project" value="UniProtKB-UniRule"/>
</dbReference>
<dbReference type="PANTHER" id="PTHR11707:SF28">
    <property type="entry name" value="60 KDA LYSOPHOSPHOLIPASE"/>
    <property type="match status" value="1"/>
</dbReference>
<keyword evidence="4 5" id="KW-0648">Protein biosynthesis</keyword>
<comment type="similarity">
    <text evidence="5 7">Belongs to the asparaginase 1 family. GatD subfamily.</text>
</comment>
<evidence type="ECO:0000313" key="11">
    <source>
        <dbReference type="EMBL" id="BFH74320.1"/>
    </source>
</evidence>
<evidence type="ECO:0000256" key="7">
    <source>
        <dbReference type="RuleBase" id="RU004457"/>
    </source>
</evidence>
<feature type="active site" evidence="5 6">
    <location>
        <position position="177"/>
    </location>
</feature>
<protein>
    <recommendedName>
        <fullName evidence="5 7">Glutamyl-tRNA(Gln) amidotransferase subunit D</fullName>
        <shortName evidence="5">Glu-ADT subunit D</shortName>
        <ecNumber evidence="5 7">6.3.5.-</ecNumber>
    </recommendedName>
</protein>
<dbReference type="PIRSF" id="PIRSF001220">
    <property type="entry name" value="L-ASNase_gatD"/>
    <property type="match status" value="1"/>
</dbReference>
<dbReference type="InterPro" id="IPR037152">
    <property type="entry name" value="L-asparaginase_N_sf"/>
</dbReference>
<dbReference type="InterPro" id="IPR040919">
    <property type="entry name" value="Asparaginase_C"/>
</dbReference>
<dbReference type="InterPro" id="IPR040918">
    <property type="entry name" value="GatD_N"/>
</dbReference>
<dbReference type="EMBL" id="AP031322">
    <property type="protein sequence ID" value="BFH74320.1"/>
    <property type="molecule type" value="Genomic_DNA"/>
</dbReference>
<dbReference type="KEGG" id="sjv:SJAV_22640"/>
<feature type="active site" evidence="5">
    <location>
        <position position="178"/>
    </location>
</feature>
<dbReference type="InterPro" id="IPR036152">
    <property type="entry name" value="Asp/glu_Ase-like_sf"/>
</dbReference>
<evidence type="ECO:0000256" key="6">
    <source>
        <dbReference type="PROSITE-ProRule" id="PRU10100"/>
    </source>
</evidence>
<dbReference type="AlphaFoldDB" id="A0AAT9GU14"/>
<dbReference type="InterPro" id="IPR011878">
    <property type="entry name" value="GatD"/>
</dbReference>
<accession>A0AAT9GU14</accession>
<organism evidence="11">
    <name type="scientific">Sulfurisphaera javensis</name>
    <dbReference type="NCBI Taxonomy" id="2049879"/>
    <lineage>
        <taxon>Archaea</taxon>
        <taxon>Thermoproteota</taxon>
        <taxon>Thermoprotei</taxon>
        <taxon>Sulfolobales</taxon>
        <taxon>Sulfolobaceae</taxon>
        <taxon>Sulfurisphaera</taxon>
    </lineage>
</organism>
<dbReference type="EC" id="6.3.5.-" evidence="5 7"/>